<dbReference type="Pfam" id="PF00005">
    <property type="entry name" value="ABC_tran"/>
    <property type="match status" value="1"/>
</dbReference>
<organism evidence="5 6">
    <name type="scientific">Pseudarthrobacter siccitolerans</name>
    <dbReference type="NCBI Taxonomy" id="861266"/>
    <lineage>
        <taxon>Bacteria</taxon>
        <taxon>Bacillati</taxon>
        <taxon>Actinomycetota</taxon>
        <taxon>Actinomycetes</taxon>
        <taxon>Micrococcales</taxon>
        <taxon>Micrococcaceae</taxon>
        <taxon>Pseudarthrobacter</taxon>
    </lineage>
</organism>
<dbReference type="EMBL" id="CAQI01000027">
    <property type="protein sequence ID" value="CCQ44492.1"/>
    <property type="molecule type" value="Genomic_DNA"/>
</dbReference>
<sequence length="256" mass="27041">MTGSILDVRQASVHFGGVVAVDEVNLAVGAGSTHAIIGPNGAGKTTLLNAISGLVPLSGGEVLFDGAPLNKLRARQRARLGVVRTFQNPALIDALTVRENIQVGLYTQTKSSSFEEALGLPRALRREREARARADAVLEELRIPVEGSTPVGALPLGLRKAVDIARAWVAKPKLLLLDEPTAGLDESEIGEIESALARVKGEISVVVIAHHLDFVMRLADEVTVLEFGRVIANGPPTEVRSDPAVIAAYIGTADDD</sequence>
<comment type="caution">
    <text evidence="5">The sequence shown here is derived from an EMBL/GenBank/DDBJ whole genome shotgun (WGS) entry which is preliminary data.</text>
</comment>
<keyword evidence="1" id="KW-0813">Transport</keyword>
<protein>
    <submittedName>
        <fullName evidence="5">ABC transporter family protein</fullName>
    </submittedName>
</protein>
<dbReference type="Proteomes" id="UP000035722">
    <property type="component" value="Unassembled WGS sequence"/>
</dbReference>
<dbReference type="OrthoDB" id="9805514at2"/>
<dbReference type="RefSeq" id="WP_050053561.1">
    <property type="nucleotide sequence ID" value="NZ_CAQI01000027.1"/>
</dbReference>
<dbReference type="InterPro" id="IPR003439">
    <property type="entry name" value="ABC_transporter-like_ATP-bd"/>
</dbReference>
<dbReference type="PROSITE" id="PS50893">
    <property type="entry name" value="ABC_TRANSPORTER_2"/>
    <property type="match status" value="1"/>
</dbReference>
<reference evidence="6" key="1">
    <citation type="journal article" date="2014" name="Genome Announc.">
        <title>Genome Sequence of Arthrobacter siccitolerans 4J27, a Xeroprotectant-Producing Desiccation-Tolerant Microorganism.</title>
        <authorList>
            <person name="Manzanera M."/>
            <person name="Santa-Cruz-Calvo L."/>
            <person name="Vilchez J.I."/>
            <person name="Garcia-Fontana C."/>
            <person name="Silva-Castro G.A."/>
            <person name="Calvo C."/>
            <person name="Gonzalez-Lopez J."/>
        </authorList>
    </citation>
    <scope>NUCLEOTIDE SEQUENCE [LARGE SCALE GENOMIC DNA]</scope>
    <source>
        <strain evidence="6">4J27</strain>
    </source>
</reference>
<feature type="domain" description="ABC transporter" evidence="4">
    <location>
        <begin position="6"/>
        <end position="252"/>
    </location>
</feature>
<dbReference type="AlphaFoldDB" id="A0A024GY27"/>
<proteinExistence type="predicted"/>
<accession>A0A024GY27</accession>
<dbReference type="InterPro" id="IPR027417">
    <property type="entry name" value="P-loop_NTPase"/>
</dbReference>
<keyword evidence="6" id="KW-1185">Reference proteome</keyword>
<dbReference type="STRING" id="861266.ARTSIC4J27_418"/>
<dbReference type="SMART" id="SM00382">
    <property type="entry name" value="AAA"/>
    <property type="match status" value="1"/>
</dbReference>
<evidence type="ECO:0000313" key="5">
    <source>
        <dbReference type="EMBL" id="CCQ44492.1"/>
    </source>
</evidence>
<evidence type="ECO:0000259" key="4">
    <source>
        <dbReference type="PROSITE" id="PS50893"/>
    </source>
</evidence>
<evidence type="ECO:0000256" key="2">
    <source>
        <dbReference type="ARBA" id="ARBA00022741"/>
    </source>
</evidence>
<dbReference type="PANTHER" id="PTHR45772:SF1">
    <property type="entry name" value="ABC TRANSPORTER ATP-BINDING PROTEIN"/>
    <property type="match status" value="1"/>
</dbReference>
<evidence type="ECO:0000256" key="3">
    <source>
        <dbReference type="ARBA" id="ARBA00022840"/>
    </source>
</evidence>
<dbReference type="InterPro" id="IPR032823">
    <property type="entry name" value="BCA_ABC_TP_C"/>
</dbReference>
<dbReference type="InterPro" id="IPR051120">
    <property type="entry name" value="ABC_AA/LPS_Transport"/>
</dbReference>
<dbReference type="Pfam" id="PF12399">
    <property type="entry name" value="BCA_ABC_TP_C"/>
    <property type="match status" value="1"/>
</dbReference>
<evidence type="ECO:0000313" key="6">
    <source>
        <dbReference type="Proteomes" id="UP000035722"/>
    </source>
</evidence>
<keyword evidence="2" id="KW-0547">Nucleotide-binding</keyword>
<dbReference type="Gene3D" id="3.40.50.300">
    <property type="entry name" value="P-loop containing nucleotide triphosphate hydrolases"/>
    <property type="match status" value="1"/>
</dbReference>
<dbReference type="GO" id="GO:0016887">
    <property type="term" value="F:ATP hydrolysis activity"/>
    <property type="evidence" value="ECO:0007669"/>
    <property type="project" value="InterPro"/>
</dbReference>
<evidence type="ECO:0000256" key="1">
    <source>
        <dbReference type="ARBA" id="ARBA00022448"/>
    </source>
</evidence>
<dbReference type="GO" id="GO:0005524">
    <property type="term" value="F:ATP binding"/>
    <property type="evidence" value="ECO:0007669"/>
    <property type="project" value="UniProtKB-KW"/>
</dbReference>
<dbReference type="CDD" id="cd03219">
    <property type="entry name" value="ABC_Mj1267_LivG_branched"/>
    <property type="match status" value="1"/>
</dbReference>
<keyword evidence="3" id="KW-0067">ATP-binding</keyword>
<gene>
    <name evidence="5" type="primary">livG3</name>
    <name evidence="5" type="ORF">ARTSIC4J27_418</name>
</gene>
<dbReference type="SUPFAM" id="SSF52540">
    <property type="entry name" value="P-loop containing nucleoside triphosphate hydrolases"/>
    <property type="match status" value="1"/>
</dbReference>
<dbReference type="GO" id="GO:0005886">
    <property type="term" value="C:plasma membrane"/>
    <property type="evidence" value="ECO:0007669"/>
    <property type="project" value="TreeGrafter"/>
</dbReference>
<name>A0A024GY27_9MICC</name>
<dbReference type="InterPro" id="IPR003593">
    <property type="entry name" value="AAA+_ATPase"/>
</dbReference>
<dbReference type="PANTHER" id="PTHR45772">
    <property type="entry name" value="CONSERVED COMPONENT OF ABC TRANSPORTER FOR NATURAL AMINO ACIDS-RELATED"/>
    <property type="match status" value="1"/>
</dbReference>